<sequence length="103" mass="12010">MLKLIAEDFIKVEHIETVLPLYQELVTKTKEESACLAYELYHDLKDPGHFVFIEEWPDEAALTLHTKTDHFTRLVPLINQYTRAKGQFTRMSPLNEAFNLTSD</sequence>
<dbReference type="AlphaFoldDB" id="A0A940SU53"/>
<keyword evidence="2" id="KW-0503">Monooxygenase</keyword>
<dbReference type="RefSeq" id="WP_209531867.1">
    <property type="nucleotide sequence ID" value="NZ_JAEEGA010000020.1"/>
</dbReference>
<dbReference type="Proteomes" id="UP000674938">
    <property type="component" value="Unassembled WGS sequence"/>
</dbReference>
<comment type="caution">
    <text evidence="2">The sequence shown here is derived from an EMBL/GenBank/DDBJ whole genome shotgun (WGS) entry which is preliminary data.</text>
</comment>
<feature type="domain" description="ABM" evidence="1">
    <location>
        <begin position="2"/>
        <end position="91"/>
    </location>
</feature>
<dbReference type="PANTHER" id="PTHR33336:SF3">
    <property type="entry name" value="ABM DOMAIN-CONTAINING PROTEIN"/>
    <property type="match status" value="1"/>
</dbReference>
<dbReference type="GO" id="GO:0005829">
    <property type="term" value="C:cytosol"/>
    <property type="evidence" value="ECO:0007669"/>
    <property type="project" value="TreeGrafter"/>
</dbReference>
<accession>A0A940SU53</accession>
<gene>
    <name evidence="2" type="ORF">I6N95_23080</name>
</gene>
<dbReference type="PANTHER" id="PTHR33336">
    <property type="entry name" value="QUINOL MONOOXYGENASE YGIN-RELATED"/>
    <property type="match status" value="1"/>
</dbReference>
<protein>
    <submittedName>
        <fullName evidence="2">Antibiotic biosynthesis monooxygenase</fullName>
    </submittedName>
</protein>
<dbReference type="EMBL" id="JAEEGA010000020">
    <property type="protein sequence ID" value="MBP1043917.1"/>
    <property type="molecule type" value="Genomic_DNA"/>
</dbReference>
<proteinExistence type="predicted"/>
<evidence type="ECO:0000313" key="2">
    <source>
        <dbReference type="EMBL" id="MBP1043917.1"/>
    </source>
</evidence>
<dbReference type="Gene3D" id="3.30.70.100">
    <property type="match status" value="1"/>
</dbReference>
<dbReference type="GO" id="GO:0004497">
    <property type="term" value="F:monooxygenase activity"/>
    <property type="evidence" value="ECO:0007669"/>
    <property type="project" value="UniProtKB-KW"/>
</dbReference>
<evidence type="ECO:0000259" key="1">
    <source>
        <dbReference type="PROSITE" id="PS51725"/>
    </source>
</evidence>
<organism evidence="2 3">
    <name type="scientific">Vagococcus allomyrinae</name>
    <dbReference type="NCBI Taxonomy" id="2794353"/>
    <lineage>
        <taxon>Bacteria</taxon>
        <taxon>Bacillati</taxon>
        <taxon>Bacillota</taxon>
        <taxon>Bacilli</taxon>
        <taxon>Lactobacillales</taxon>
        <taxon>Enterococcaceae</taxon>
        <taxon>Vagococcus</taxon>
    </lineage>
</organism>
<dbReference type="Pfam" id="PF03992">
    <property type="entry name" value="ABM"/>
    <property type="match status" value="1"/>
</dbReference>
<keyword evidence="3" id="KW-1185">Reference proteome</keyword>
<name>A0A940SU53_9ENTE</name>
<evidence type="ECO:0000313" key="3">
    <source>
        <dbReference type="Proteomes" id="UP000674938"/>
    </source>
</evidence>
<dbReference type="InterPro" id="IPR011008">
    <property type="entry name" value="Dimeric_a/b-barrel"/>
</dbReference>
<keyword evidence="2" id="KW-0560">Oxidoreductase</keyword>
<reference evidence="2" key="1">
    <citation type="submission" date="2020-12" db="EMBL/GenBank/DDBJ databases">
        <title>Vagococcus allomyrinae sp. nov. and Enterococcus lavae sp. nov., isolated from the larvae of Allomyrina dichotoma.</title>
        <authorList>
            <person name="Lee S.D."/>
        </authorList>
    </citation>
    <scope>NUCLEOTIDE SEQUENCE</scope>
    <source>
        <strain evidence="2">BWB3-3</strain>
    </source>
</reference>
<dbReference type="InterPro" id="IPR007138">
    <property type="entry name" value="ABM_dom"/>
</dbReference>
<dbReference type="SUPFAM" id="SSF54909">
    <property type="entry name" value="Dimeric alpha+beta barrel"/>
    <property type="match status" value="1"/>
</dbReference>
<dbReference type="InterPro" id="IPR050744">
    <property type="entry name" value="AI-2_Isomerase_LsrG"/>
</dbReference>
<dbReference type="PROSITE" id="PS51725">
    <property type="entry name" value="ABM"/>
    <property type="match status" value="1"/>
</dbReference>